<dbReference type="RefSeq" id="WP_331713318.1">
    <property type="nucleotide sequence ID" value="NZ_WOXT01000001.1"/>
</dbReference>
<evidence type="ECO:0000256" key="1">
    <source>
        <dbReference type="ARBA" id="ARBA00010169"/>
    </source>
</evidence>
<reference evidence="2 3" key="1">
    <citation type="submission" date="2019-12" db="EMBL/GenBank/DDBJ databases">
        <authorList>
            <person name="Xu J."/>
        </authorList>
    </citation>
    <scope>NUCLEOTIDE SEQUENCE [LARGE SCALE GENOMIC DNA]</scope>
    <source>
        <strain evidence="2 3">HX-5-24</strain>
    </source>
</reference>
<dbReference type="PANTHER" id="PTHR23419:SF8">
    <property type="entry name" value="FI09726P"/>
    <property type="match status" value="1"/>
</dbReference>
<protein>
    <submittedName>
        <fullName evidence="2">Divalent cation tolerance protein CutA</fullName>
    </submittedName>
</protein>
<dbReference type="SUPFAM" id="SSF54913">
    <property type="entry name" value="GlnB-like"/>
    <property type="match status" value="1"/>
</dbReference>
<comment type="caution">
    <text evidence="2">The sequence shown here is derived from an EMBL/GenBank/DDBJ whole genome shotgun (WGS) entry which is preliminary data.</text>
</comment>
<dbReference type="Pfam" id="PF03091">
    <property type="entry name" value="CutA1"/>
    <property type="match status" value="1"/>
</dbReference>
<dbReference type="PANTHER" id="PTHR23419">
    <property type="entry name" value="DIVALENT CATION TOLERANCE CUTA-RELATED"/>
    <property type="match status" value="1"/>
</dbReference>
<organism evidence="2 3">
    <name type="scientific">Noviluteimonas gilva</name>
    <dbReference type="NCBI Taxonomy" id="2682097"/>
    <lineage>
        <taxon>Bacteria</taxon>
        <taxon>Pseudomonadati</taxon>
        <taxon>Pseudomonadota</taxon>
        <taxon>Gammaproteobacteria</taxon>
        <taxon>Lysobacterales</taxon>
        <taxon>Lysobacteraceae</taxon>
        <taxon>Noviluteimonas</taxon>
    </lineage>
</organism>
<dbReference type="InterPro" id="IPR011322">
    <property type="entry name" value="N-reg_PII-like_a/b"/>
</dbReference>
<gene>
    <name evidence="2" type="ORF">GN331_01095</name>
</gene>
<dbReference type="InterPro" id="IPR015867">
    <property type="entry name" value="N-reg_PII/ATP_PRibTrfase_C"/>
</dbReference>
<sequence>MTALLCLTTCPDFDTAQRIANALVEARLAACVNFVPGMHSTYRWQGKVEHAGEVLLLVKTTRVRMPAVQERIVALHPYELPEVLTIEAGGLPAYLQWIAQETDPSAQD</sequence>
<dbReference type="EMBL" id="WOXT01000001">
    <property type="protein sequence ID" value="MUV12798.1"/>
    <property type="molecule type" value="Genomic_DNA"/>
</dbReference>
<dbReference type="InterPro" id="IPR004323">
    <property type="entry name" value="Ion_tolerance_CutA"/>
</dbReference>
<dbReference type="Proteomes" id="UP000479692">
    <property type="component" value="Unassembled WGS sequence"/>
</dbReference>
<dbReference type="Gene3D" id="3.30.70.120">
    <property type="match status" value="1"/>
</dbReference>
<name>A0A7C9HTD8_9GAMM</name>
<comment type="similarity">
    <text evidence="1">Belongs to the CutA family.</text>
</comment>
<dbReference type="AlphaFoldDB" id="A0A7C9HTD8"/>
<evidence type="ECO:0000313" key="3">
    <source>
        <dbReference type="Proteomes" id="UP000479692"/>
    </source>
</evidence>
<keyword evidence="3" id="KW-1185">Reference proteome</keyword>
<accession>A0A7C9HTD8</accession>
<proteinExistence type="inferred from homology"/>
<dbReference type="GO" id="GO:0005507">
    <property type="term" value="F:copper ion binding"/>
    <property type="evidence" value="ECO:0007669"/>
    <property type="project" value="TreeGrafter"/>
</dbReference>
<dbReference type="GO" id="GO:0010038">
    <property type="term" value="P:response to metal ion"/>
    <property type="evidence" value="ECO:0007669"/>
    <property type="project" value="InterPro"/>
</dbReference>
<evidence type="ECO:0000313" key="2">
    <source>
        <dbReference type="EMBL" id="MUV12798.1"/>
    </source>
</evidence>